<evidence type="ECO:0000256" key="3">
    <source>
        <dbReference type="ARBA" id="ARBA00023002"/>
    </source>
</evidence>
<sequence length="369" mass="41040">PKIAIIGGGPAGLTLARLLHLSPHPISYTIFELSASPPSRIHNGGTLDLHTNTGLAAIRNCGLWSSFEQHARREGEELIFCDKHYTQLVHLRGGKRDRPEIDRQRLQEVLLDSLPAERIVWGRKVVEVLSDGRIRFEGVEELAGPFDLIIGADGAYSRVRARLHGKTPLYAGVSGYELEIRTPTTTCPDLNARVGRGSFFGSSDRKFLNCQRLGTDALKVRAWFPCPEGEAKQYVSSFGNEKTVLMLLERYKDWAPEITELLRQADPETLRDWTLYELPVPSRWEHKEGLTLVGDAASLATPFSGEGVNKAMTDAMELAELIGKSLDPGEEMTLDEAVRRYEEGMFPRAEEIQVTTLVNKELMFGGTAP</sequence>
<evidence type="ECO:0000259" key="5">
    <source>
        <dbReference type="Pfam" id="PF01494"/>
    </source>
</evidence>
<dbReference type="STRING" id="1231657.A0A1Y1ZRH8"/>
<dbReference type="GO" id="GO:0071949">
    <property type="term" value="F:FAD binding"/>
    <property type="evidence" value="ECO:0007669"/>
    <property type="project" value="InterPro"/>
</dbReference>
<name>A0A1Y1ZRH8_9PLEO</name>
<keyword evidence="7" id="KW-1185">Reference proteome</keyword>
<reference evidence="6 7" key="1">
    <citation type="submission" date="2016-07" db="EMBL/GenBank/DDBJ databases">
        <title>Pervasive Adenine N6-methylation of Active Genes in Fungi.</title>
        <authorList>
            <consortium name="DOE Joint Genome Institute"/>
            <person name="Mondo S.J."/>
            <person name="Dannebaum R.O."/>
            <person name="Kuo R.C."/>
            <person name="Labutti K."/>
            <person name="Haridas S."/>
            <person name="Kuo A."/>
            <person name="Salamov A."/>
            <person name="Ahrendt S.R."/>
            <person name="Lipzen A."/>
            <person name="Sullivan W."/>
            <person name="Andreopoulos W.B."/>
            <person name="Clum A."/>
            <person name="Lindquist E."/>
            <person name="Daum C."/>
            <person name="Ramamoorthy G.K."/>
            <person name="Gryganskyi A."/>
            <person name="Culley D."/>
            <person name="Magnuson J.K."/>
            <person name="James T.Y."/>
            <person name="O'Malley M.A."/>
            <person name="Stajich J.E."/>
            <person name="Spatafora J.W."/>
            <person name="Visel A."/>
            <person name="Grigoriev I.V."/>
        </authorList>
    </citation>
    <scope>NUCLEOTIDE SEQUENCE [LARGE SCALE GENOMIC DNA]</scope>
    <source>
        <strain evidence="6 7">CBS 115471</strain>
    </source>
</reference>
<dbReference type="PANTHER" id="PTHR46972:SF1">
    <property type="entry name" value="FAD DEPENDENT OXIDOREDUCTASE DOMAIN-CONTAINING PROTEIN"/>
    <property type="match status" value="1"/>
</dbReference>
<protein>
    <recommendedName>
        <fullName evidence="5">FAD-binding domain-containing protein</fullName>
    </recommendedName>
</protein>
<feature type="non-terminal residue" evidence="6">
    <location>
        <position position="1"/>
    </location>
</feature>
<keyword evidence="1" id="KW-0285">Flavoprotein</keyword>
<keyword evidence="4" id="KW-0503">Monooxygenase</keyword>
<evidence type="ECO:0000256" key="2">
    <source>
        <dbReference type="ARBA" id="ARBA00022827"/>
    </source>
</evidence>
<feature type="domain" description="FAD-binding" evidence="5">
    <location>
        <begin position="3"/>
        <end position="336"/>
    </location>
</feature>
<evidence type="ECO:0000313" key="7">
    <source>
        <dbReference type="Proteomes" id="UP000193144"/>
    </source>
</evidence>
<dbReference type="EMBL" id="MCFA01000047">
    <property type="protein sequence ID" value="ORY12869.1"/>
    <property type="molecule type" value="Genomic_DNA"/>
</dbReference>
<dbReference type="Proteomes" id="UP000193144">
    <property type="component" value="Unassembled WGS sequence"/>
</dbReference>
<dbReference type="PRINTS" id="PR00420">
    <property type="entry name" value="RNGMNOXGNASE"/>
</dbReference>
<dbReference type="Pfam" id="PF01494">
    <property type="entry name" value="FAD_binding_3"/>
    <property type="match status" value="1"/>
</dbReference>
<comment type="caution">
    <text evidence="6">The sequence shown here is derived from an EMBL/GenBank/DDBJ whole genome shotgun (WGS) entry which is preliminary data.</text>
</comment>
<evidence type="ECO:0000256" key="4">
    <source>
        <dbReference type="ARBA" id="ARBA00023033"/>
    </source>
</evidence>
<dbReference type="SUPFAM" id="SSF51905">
    <property type="entry name" value="FAD/NAD(P)-binding domain"/>
    <property type="match status" value="1"/>
</dbReference>
<organism evidence="6 7">
    <name type="scientific">Clohesyomyces aquaticus</name>
    <dbReference type="NCBI Taxonomy" id="1231657"/>
    <lineage>
        <taxon>Eukaryota</taxon>
        <taxon>Fungi</taxon>
        <taxon>Dikarya</taxon>
        <taxon>Ascomycota</taxon>
        <taxon>Pezizomycotina</taxon>
        <taxon>Dothideomycetes</taxon>
        <taxon>Pleosporomycetidae</taxon>
        <taxon>Pleosporales</taxon>
        <taxon>Lindgomycetaceae</taxon>
        <taxon>Clohesyomyces</taxon>
    </lineage>
</organism>
<dbReference type="OrthoDB" id="655030at2759"/>
<feature type="non-terminal residue" evidence="6">
    <location>
        <position position="369"/>
    </location>
</feature>
<dbReference type="GO" id="GO:0004497">
    <property type="term" value="F:monooxygenase activity"/>
    <property type="evidence" value="ECO:0007669"/>
    <property type="project" value="UniProtKB-KW"/>
</dbReference>
<keyword evidence="3" id="KW-0560">Oxidoreductase</keyword>
<dbReference type="InterPro" id="IPR002938">
    <property type="entry name" value="FAD-bd"/>
</dbReference>
<accession>A0A1Y1ZRH8</accession>
<evidence type="ECO:0000256" key="1">
    <source>
        <dbReference type="ARBA" id="ARBA00022630"/>
    </source>
</evidence>
<keyword evidence="2" id="KW-0274">FAD</keyword>
<dbReference type="PANTHER" id="PTHR46972">
    <property type="entry name" value="MONOOXYGENASE ASQM-RELATED"/>
    <property type="match status" value="1"/>
</dbReference>
<gene>
    <name evidence="6" type="ORF">BCR34DRAFT_453270</name>
</gene>
<dbReference type="AlphaFoldDB" id="A0A1Y1ZRH8"/>
<proteinExistence type="predicted"/>
<evidence type="ECO:0000313" key="6">
    <source>
        <dbReference type="EMBL" id="ORY12869.1"/>
    </source>
</evidence>
<dbReference type="Gene3D" id="3.50.50.60">
    <property type="entry name" value="FAD/NAD(P)-binding domain"/>
    <property type="match status" value="1"/>
</dbReference>
<dbReference type="InterPro" id="IPR036188">
    <property type="entry name" value="FAD/NAD-bd_sf"/>
</dbReference>